<evidence type="ECO:0000313" key="2">
    <source>
        <dbReference type="Proteomes" id="UP001165393"/>
    </source>
</evidence>
<protein>
    <submittedName>
        <fullName evidence="1">Uncharacterized protein</fullName>
    </submittedName>
</protein>
<dbReference type="EMBL" id="JAMQGP010000007">
    <property type="protein sequence ID" value="MCM2680783.1"/>
    <property type="molecule type" value="Genomic_DNA"/>
</dbReference>
<dbReference type="AlphaFoldDB" id="A0AA42B8Q7"/>
<sequence length="159" mass="18465">MNYFNQLSAEDKFVAATKTADYVFVGIVSRLYKLPYGSEGFQGAVIHVAEDLHGKAPVYVDAEFVTRCGISEVPDYQNYLYWPSQLDEQRVFAAENRNGMIYIYAAASVDEKTYYHSQLKLFTAAKEFDRREYEKEIENEEEILPEHLRIDHLKDLDDD</sequence>
<dbReference type="RefSeq" id="WP_251262264.1">
    <property type="nucleotide sequence ID" value="NZ_JAMQGP010000007.1"/>
</dbReference>
<reference evidence="1 2" key="1">
    <citation type="journal article" date="2013" name="Antonie Van Leeuwenhoek">
        <title>Echinimonas agarilytica gen. nov., sp. nov., a new gammaproteobacterium isolated from the sea urchin Strongylocentrotus intermedius.</title>
        <authorList>
            <person name="Nedashkovskaya O.I."/>
            <person name="Stenkova A.M."/>
            <person name="Zhukova N.V."/>
            <person name="Van Trappen S."/>
            <person name="Lee J.S."/>
            <person name="Kim S.B."/>
        </authorList>
    </citation>
    <scope>NUCLEOTIDE SEQUENCE [LARGE SCALE GENOMIC DNA]</scope>
    <source>
        <strain evidence="1 2">KMM 6351</strain>
    </source>
</reference>
<gene>
    <name evidence="1" type="ORF">NAF29_14075</name>
</gene>
<name>A0AA42B8Q7_9GAMM</name>
<organism evidence="1 2">
    <name type="scientific">Echinimonas agarilytica</name>
    <dbReference type="NCBI Taxonomy" id="1215918"/>
    <lineage>
        <taxon>Bacteria</taxon>
        <taxon>Pseudomonadati</taxon>
        <taxon>Pseudomonadota</taxon>
        <taxon>Gammaproteobacteria</taxon>
        <taxon>Alteromonadales</taxon>
        <taxon>Echinimonadaceae</taxon>
        <taxon>Echinimonas</taxon>
    </lineage>
</organism>
<dbReference type="Proteomes" id="UP001165393">
    <property type="component" value="Unassembled WGS sequence"/>
</dbReference>
<accession>A0AA42B8Q7</accession>
<comment type="caution">
    <text evidence="1">The sequence shown here is derived from an EMBL/GenBank/DDBJ whole genome shotgun (WGS) entry which is preliminary data.</text>
</comment>
<proteinExistence type="predicted"/>
<keyword evidence="2" id="KW-1185">Reference proteome</keyword>
<evidence type="ECO:0000313" key="1">
    <source>
        <dbReference type="EMBL" id="MCM2680783.1"/>
    </source>
</evidence>